<comment type="caution">
    <text evidence="1">The sequence shown here is derived from an EMBL/GenBank/DDBJ whole genome shotgun (WGS) entry which is preliminary data.</text>
</comment>
<gene>
    <name evidence="1" type="ORF">O6H91_18G071200</name>
</gene>
<dbReference type="EMBL" id="CM055109">
    <property type="protein sequence ID" value="KAJ7523978.1"/>
    <property type="molecule type" value="Genomic_DNA"/>
</dbReference>
<evidence type="ECO:0000313" key="2">
    <source>
        <dbReference type="Proteomes" id="UP001162992"/>
    </source>
</evidence>
<keyword evidence="2" id="KW-1185">Reference proteome</keyword>
<name>A0ACC2B2E0_DIPCM</name>
<organism evidence="1 2">
    <name type="scientific">Diphasiastrum complanatum</name>
    <name type="common">Issler's clubmoss</name>
    <name type="synonym">Lycopodium complanatum</name>
    <dbReference type="NCBI Taxonomy" id="34168"/>
    <lineage>
        <taxon>Eukaryota</taxon>
        <taxon>Viridiplantae</taxon>
        <taxon>Streptophyta</taxon>
        <taxon>Embryophyta</taxon>
        <taxon>Tracheophyta</taxon>
        <taxon>Lycopodiopsida</taxon>
        <taxon>Lycopodiales</taxon>
        <taxon>Lycopodiaceae</taxon>
        <taxon>Lycopodioideae</taxon>
        <taxon>Diphasiastrum</taxon>
    </lineage>
</organism>
<sequence>MFHHHRKEQEEDYSPSGDYVEDDYRNKKSEYGEDYERQGRYESDTPSGYGRNSNQGTYGSSESYTEDYTEERNEERVEKFKKEEAGHKKYEHFAEAEALAAGGYALYERHEVKKDPEHAGRHKLEEEFAGAAAAGGAGFGLYEHHAEKKSEREEEELEGKKKHGWF</sequence>
<reference evidence="2" key="1">
    <citation type="journal article" date="2024" name="Proc. Natl. Acad. Sci. U.S.A.">
        <title>Extraordinary preservation of gene collinearity over three hundred million years revealed in homosporous lycophytes.</title>
        <authorList>
            <person name="Li C."/>
            <person name="Wickell D."/>
            <person name="Kuo L.Y."/>
            <person name="Chen X."/>
            <person name="Nie B."/>
            <person name="Liao X."/>
            <person name="Peng D."/>
            <person name="Ji J."/>
            <person name="Jenkins J."/>
            <person name="Williams M."/>
            <person name="Shu S."/>
            <person name="Plott C."/>
            <person name="Barry K."/>
            <person name="Rajasekar S."/>
            <person name="Grimwood J."/>
            <person name="Han X."/>
            <person name="Sun S."/>
            <person name="Hou Z."/>
            <person name="He W."/>
            <person name="Dai G."/>
            <person name="Sun C."/>
            <person name="Schmutz J."/>
            <person name="Leebens-Mack J.H."/>
            <person name="Li F.W."/>
            <person name="Wang L."/>
        </authorList>
    </citation>
    <scope>NUCLEOTIDE SEQUENCE [LARGE SCALE GENOMIC DNA]</scope>
    <source>
        <strain evidence="2">cv. PW_Plant_1</strain>
    </source>
</reference>
<accession>A0ACC2B2E0</accession>
<dbReference type="Proteomes" id="UP001162992">
    <property type="component" value="Chromosome 18"/>
</dbReference>
<proteinExistence type="predicted"/>
<protein>
    <submittedName>
        <fullName evidence="1">Uncharacterized protein</fullName>
    </submittedName>
</protein>
<evidence type="ECO:0000313" key="1">
    <source>
        <dbReference type="EMBL" id="KAJ7523978.1"/>
    </source>
</evidence>